<dbReference type="Ensembl" id="ENSLBET00000011820.1">
    <property type="protein sequence ID" value="ENSLBEP00000011235.1"/>
    <property type="gene ID" value="ENSLBEG00000008655.1"/>
</dbReference>
<dbReference type="Proteomes" id="UP000261660">
    <property type="component" value="Unplaced"/>
</dbReference>
<reference evidence="3" key="1">
    <citation type="submission" date="2025-08" db="UniProtKB">
        <authorList>
            <consortium name="Ensembl"/>
        </authorList>
    </citation>
    <scope>IDENTIFICATION</scope>
</reference>
<dbReference type="GeneTree" id="ENSGT00940000177402"/>
<name>A0A3Q3LRW5_9LABR</name>
<evidence type="ECO:0000313" key="4">
    <source>
        <dbReference type="Proteomes" id="UP000261660"/>
    </source>
</evidence>
<keyword evidence="1" id="KW-0175">Coiled coil</keyword>
<keyword evidence="4" id="KW-1185">Reference proteome</keyword>
<evidence type="ECO:0000256" key="1">
    <source>
        <dbReference type="SAM" id="Coils"/>
    </source>
</evidence>
<dbReference type="STRING" id="56723.ENSLBEP00000011235"/>
<feature type="transmembrane region" description="Helical" evidence="2">
    <location>
        <begin position="121"/>
        <end position="142"/>
    </location>
</feature>
<protein>
    <submittedName>
        <fullName evidence="3">Uncharacterized protein</fullName>
    </submittedName>
</protein>
<reference evidence="3" key="2">
    <citation type="submission" date="2025-09" db="UniProtKB">
        <authorList>
            <consortium name="Ensembl"/>
        </authorList>
    </citation>
    <scope>IDENTIFICATION</scope>
</reference>
<feature type="coiled-coil region" evidence="1">
    <location>
        <begin position="1"/>
        <end position="42"/>
    </location>
</feature>
<evidence type="ECO:0000256" key="2">
    <source>
        <dbReference type="SAM" id="Phobius"/>
    </source>
</evidence>
<keyword evidence="2" id="KW-0812">Transmembrane</keyword>
<dbReference type="InParanoid" id="A0A3Q3LRW5"/>
<evidence type="ECO:0000313" key="3">
    <source>
        <dbReference type="Ensembl" id="ENSLBEP00000011235.1"/>
    </source>
</evidence>
<sequence length="209" mass="24233">MQSTAEERDKFKEEVHQLTCQLHDMQSRLQELTQIKKECSHQASQTEDSGDEGCYKSLFEKAKQKVDELIEDKAAESKPSTAKVEENNMDEIALQVDSLLRELDQRNKERDELLSQVNLSLFFKFILLLLLLFIIIIIFFYLPNPHPSLLELRHNIGRILISYVPDLDLGQVNFECNVIDELLEQVLCNMDSIERVGLTYRSRSINKSS</sequence>
<proteinExistence type="predicted"/>
<dbReference type="AlphaFoldDB" id="A0A3Q3LRW5"/>
<keyword evidence="2" id="KW-1133">Transmembrane helix</keyword>
<organism evidence="3 4">
    <name type="scientific">Labrus bergylta</name>
    <name type="common">ballan wrasse</name>
    <dbReference type="NCBI Taxonomy" id="56723"/>
    <lineage>
        <taxon>Eukaryota</taxon>
        <taxon>Metazoa</taxon>
        <taxon>Chordata</taxon>
        <taxon>Craniata</taxon>
        <taxon>Vertebrata</taxon>
        <taxon>Euteleostomi</taxon>
        <taxon>Actinopterygii</taxon>
        <taxon>Neopterygii</taxon>
        <taxon>Teleostei</taxon>
        <taxon>Neoteleostei</taxon>
        <taxon>Acanthomorphata</taxon>
        <taxon>Eupercaria</taxon>
        <taxon>Labriformes</taxon>
        <taxon>Labridae</taxon>
        <taxon>Labrus</taxon>
    </lineage>
</organism>
<accession>A0A3Q3LRW5</accession>
<keyword evidence="2" id="KW-0472">Membrane</keyword>
<feature type="coiled-coil region" evidence="1">
    <location>
        <begin position="82"/>
        <end position="116"/>
    </location>
</feature>